<evidence type="ECO:0000256" key="2">
    <source>
        <dbReference type="ARBA" id="ARBA00022803"/>
    </source>
</evidence>
<dbReference type="InterPro" id="IPR019734">
    <property type="entry name" value="TPR_rpt"/>
</dbReference>
<evidence type="ECO:0000256" key="1">
    <source>
        <dbReference type="ARBA" id="ARBA00022737"/>
    </source>
</evidence>
<dbReference type="PANTHER" id="PTHR45586">
    <property type="entry name" value="TPR REPEAT-CONTAINING PROTEIN PA4667"/>
    <property type="match status" value="1"/>
</dbReference>
<dbReference type="AlphaFoldDB" id="A0A433JHB0"/>
<evidence type="ECO:0000313" key="5">
    <source>
        <dbReference type="Proteomes" id="UP000288012"/>
    </source>
</evidence>
<feature type="repeat" description="TPR" evidence="3">
    <location>
        <begin position="557"/>
        <end position="590"/>
    </location>
</feature>
<evidence type="ECO:0000256" key="3">
    <source>
        <dbReference type="PROSITE-ProRule" id="PRU00339"/>
    </source>
</evidence>
<feature type="repeat" description="TPR" evidence="3">
    <location>
        <begin position="159"/>
        <end position="192"/>
    </location>
</feature>
<dbReference type="Proteomes" id="UP000288012">
    <property type="component" value="Unassembled WGS sequence"/>
</dbReference>
<dbReference type="PROSITE" id="PS50005">
    <property type="entry name" value="TPR"/>
    <property type="match status" value="4"/>
</dbReference>
<name>A0A433JHB0_9GAMM</name>
<dbReference type="InterPro" id="IPR051012">
    <property type="entry name" value="CellSynth/LPSAsmb/PSIAsmb"/>
</dbReference>
<dbReference type="EMBL" id="RZGR01000038">
    <property type="protein sequence ID" value="RUQ81569.1"/>
    <property type="molecule type" value="Genomic_DNA"/>
</dbReference>
<evidence type="ECO:0000313" key="4">
    <source>
        <dbReference type="EMBL" id="RUQ81569.1"/>
    </source>
</evidence>
<protein>
    <submittedName>
        <fullName evidence="4">Tetratricopeptide repeat protein</fullName>
    </submittedName>
</protein>
<dbReference type="SUPFAM" id="SSF48452">
    <property type="entry name" value="TPR-like"/>
    <property type="match status" value="3"/>
</dbReference>
<accession>A0A433JHB0</accession>
<proteinExistence type="predicted"/>
<dbReference type="PANTHER" id="PTHR45586:SF1">
    <property type="entry name" value="LIPOPOLYSACCHARIDE ASSEMBLY PROTEIN B"/>
    <property type="match status" value="1"/>
</dbReference>
<keyword evidence="5" id="KW-1185">Reference proteome</keyword>
<keyword evidence="2 3" id="KW-0802">TPR repeat</keyword>
<keyword evidence="1" id="KW-0677">Repeat</keyword>
<comment type="caution">
    <text evidence="4">The sequence shown here is derived from an EMBL/GenBank/DDBJ whole genome shotgun (WGS) entry which is preliminary data.</text>
</comment>
<dbReference type="InterPro" id="IPR011990">
    <property type="entry name" value="TPR-like_helical_dom_sf"/>
</dbReference>
<dbReference type="RefSeq" id="WP_127111489.1">
    <property type="nucleotide sequence ID" value="NZ_RZGR01000038.1"/>
</dbReference>
<dbReference type="SMART" id="SM00028">
    <property type="entry name" value="TPR"/>
    <property type="match status" value="10"/>
</dbReference>
<gene>
    <name evidence="4" type="ORF">EKM59_10310</name>
</gene>
<feature type="repeat" description="TPR" evidence="3">
    <location>
        <begin position="357"/>
        <end position="390"/>
    </location>
</feature>
<organism evidence="4 5">
    <name type="scientific">Legionella septentrionalis</name>
    <dbReference type="NCBI Taxonomy" id="2498109"/>
    <lineage>
        <taxon>Bacteria</taxon>
        <taxon>Pseudomonadati</taxon>
        <taxon>Pseudomonadota</taxon>
        <taxon>Gammaproteobacteria</taxon>
        <taxon>Legionellales</taxon>
        <taxon>Legionellaceae</taxon>
        <taxon>Legionella</taxon>
    </lineage>
</organism>
<reference evidence="4 5" key="1">
    <citation type="submission" date="2018-12" db="EMBL/GenBank/DDBJ databases">
        <title>Legionella sp,whole genome shotgun sequence.</title>
        <authorList>
            <person name="Wu H."/>
        </authorList>
    </citation>
    <scope>NUCLEOTIDE SEQUENCE [LARGE SCALE GENOMIC DNA]</scope>
    <source>
        <strain evidence="5">km714</strain>
    </source>
</reference>
<feature type="repeat" description="TPR" evidence="3">
    <location>
        <begin position="125"/>
        <end position="158"/>
    </location>
</feature>
<dbReference type="Gene3D" id="1.25.40.10">
    <property type="entry name" value="Tetratricopeptide repeat domain"/>
    <property type="match status" value="3"/>
</dbReference>
<sequence length="828" mass="93965">MKLIYLFILFFFQSLHAESIILCDVNNGLNLINRTYYSPAQIESILNSCDKISPNAPSVLLLHGLFARKNQQNEQAVIWLQKAMLAAPDNLPIILELATTYELMKQWNKAQELYGLILAKSPEDRAALLGLARIFRLQKQYDKALAIYKKFLLVDPHDTDALNGMGWISSAQNDLARATNYFEETLKIQPENEEALTALKNIKLTELQKQGPPILCDATQGLNLLNQQKASTQQINQILEQCSVSKIENADTLLLRGLLARREALQNNHYNDALFWLKKAAAFSSQLNQNIYLELAITYEWANQFNDALLIYQHILLRLPENRLALLGKARALKALKEFNEARKIYQQLLIKNPRDLDALNGMGWLELAQNQTELAKQFFKKSLSINPANQDANRGLKESAHKIQVANVAPTVSLCDADEGLILLNAANPPFQKIQKILARCDRNTPNQVSNLLLHGLLARHVALQTGDYQHAITWLTKAAQYALPANDLPALELATTYEWAGEFNKSLALYQLILAKSPNNRAALLGKARVLRFSYQIEPSLQIYRQLLIASPNNKEALIGLGEAYMANYEFDKANVVFNRVLTLDPDDQQVKKDLSLLAKATKNMLDFTIGDYRVPPEHANGFNLNYFRNLNATDGLTLYATHNTRQIESNFGIGPTLLPNNSLLIGYQHLVPQQHGWQVSYDARQHDHLPFEHRLFGAANLFLQKNLEWYGGLRLIFPDIWNTQLLTSGMTVYTNLPVNVSLTGFWAFQEIGGYNSSYSLDFNKEYNNHLFYNFGSAYLVEQKSMEIHGRLIFPVSQNQALMVQGSHYFFNDSTFINAGWRVYWA</sequence>
<dbReference type="Pfam" id="PF14559">
    <property type="entry name" value="TPR_19"/>
    <property type="match status" value="3"/>
</dbReference>